<dbReference type="Pfam" id="PF14833">
    <property type="entry name" value="NAD_binding_11"/>
    <property type="match status" value="1"/>
</dbReference>
<feature type="active site" evidence="4">
    <location>
        <position position="178"/>
    </location>
</feature>
<sequence>MLKVGKQMTKIGFIGTGLMGRGMVRNLMKAGFEVQVWNRTKQKAEALIQEGATWKENALECSKDVDFVITIVGYPKDVEEVYFGKKGIFAGAKEGTTLIDMTTTSPKLAQKIAQVAAQKQMFALDAPVSGGQAGADNGTLAIMVGGKEETFNKALPILEAMGENIRLQGPAGFGQHTKMANQIALAGSLAGVCESLTYAKKMGLDPQKTYETIRSGAAGSAQMDAFMPKMIAGDFNATFYMKHFIKDLGIAEDEIKSRDFKLEILDQFLKQCRQVEAMGYGDEGTQSLLHWYEKNNVA</sequence>
<dbReference type="InterPro" id="IPR006115">
    <property type="entry name" value="6PGDH_NADP-bd"/>
</dbReference>
<keyword evidence="3" id="KW-0520">NAD</keyword>
<evidence type="ECO:0000259" key="6">
    <source>
        <dbReference type="Pfam" id="PF14833"/>
    </source>
</evidence>
<accession>A0A0R1TUL0</accession>
<dbReference type="GO" id="GO:0051287">
    <property type="term" value="F:NAD binding"/>
    <property type="evidence" value="ECO:0007669"/>
    <property type="project" value="InterPro"/>
</dbReference>
<dbReference type="InterPro" id="IPR013328">
    <property type="entry name" value="6PGD_dom2"/>
</dbReference>
<dbReference type="PANTHER" id="PTHR43060">
    <property type="entry name" value="3-HYDROXYISOBUTYRATE DEHYDROGENASE-LIKE 1, MITOCHONDRIAL-RELATED"/>
    <property type="match status" value="1"/>
</dbReference>
<evidence type="ECO:0000256" key="3">
    <source>
        <dbReference type="ARBA" id="ARBA00023027"/>
    </source>
</evidence>
<organism evidence="7 8">
    <name type="scientific">Ligilactobacillus equi DSM 15833 = JCM 10991</name>
    <dbReference type="NCBI Taxonomy" id="1423740"/>
    <lineage>
        <taxon>Bacteria</taxon>
        <taxon>Bacillati</taxon>
        <taxon>Bacillota</taxon>
        <taxon>Bacilli</taxon>
        <taxon>Lactobacillales</taxon>
        <taxon>Lactobacillaceae</taxon>
        <taxon>Ligilactobacillus</taxon>
    </lineage>
</organism>
<keyword evidence="2" id="KW-0560">Oxidoreductase</keyword>
<dbReference type="GO" id="GO:0016491">
    <property type="term" value="F:oxidoreductase activity"/>
    <property type="evidence" value="ECO:0007669"/>
    <property type="project" value="UniProtKB-KW"/>
</dbReference>
<comment type="similarity">
    <text evidence="1">Belongs to the HIBADH-related family.</text>
</comment>
<dbReference type="SUPFAM" id="SSF48179">
    <property type="entry name" value="6-phosphogluconate dehydrogenase C-terminal domain-like"/>
    <property type="match status" value="1"/>
</dbReference>
<evidence type="ECO:0000256" key="4">
    <source>
        <dbReference type="PIRSR" id="PIRSR000103-1"/>
    </source>
</evidence>
<dbReference type="Pfam" id="PF03446">
    <property type="entry name" value="NAD_binding_2"/>
    <property type="match status" value="1"/>
</dbReference>
<dbReference type="Gene3D" id="1.10.1040.10">
    <property type="entry name" value="N-(1-d-carboxylethyl)-l-norvaline Dehydrogenase, domain 2"/>
    <property type="match status" value="1"/>
</dbReference>
<comment type="caution">
    <text evidence="7">The sequence shown here is derived from an EMBL/GenBank/DDBJ whole genome shotgun (WGS) entry which is preliminary data.</text>
</comment>
<evidence type="ECO:0000313" key="8">
    <source>
        <dbReference type="Proteomes" id="UP000051048"/>
    </source>
</evidence>
<feature type="domain" description="6-phosphogluconate dehydrogenase NADP-binding" evidence="5">
    <location>
        <begin position="10"/>
        <end position="166"/>
    </location>
</feature>
<dbReference type="InterPro" id="IPR015815">
    <property type="entry name" value="HIBADH-related"/>
</dbReference>
<dbReference type="InterPro" id="IPR008927">
    <property type="entry name" value="6-PGluconate_DH-like_C_sf"/>
</dbReference>
<dbReference type="GO" id="GO:0050661">
    <property type="term" value="F:NADP binding"/>
    <property type="evidence" value="ECO:0007669"/>
    <property type="project" value="InterPro"/>
</dbReference>
<reference evidence="7 8" key="1">
    <citation type="journal article" date="2015" name="Genome Announc.">
        <title>Expanding the biotechnology potential of lactobacilli through comparative genomics of 213 strains and associated genera.</title>
        <authorList>
            <person name="Sun Z."/>
            <person name="Harris H.M."/>
            <person name="McCann A."/>
            <person name="Guo C."/>
            <person name="Argimon S."/>
            <person name="Zhang W."/>
            <person name="Yang X."/>
            <person name="Jeffery I.B."/>
            <person name="Cooney J.C."/>
            <person name="Kagawa T.F."/>
            <person name="Liu W."/>
            <person name="Song Y."/>
            <person name="Salvetti E."/>
            <person name="Wrobel A."/>
            <person name="Rasinkangas P."/>
            <person name="Parkhill J."/>
            <person name="Rea M.C."/>
            <person name="O'Sullivan O."/>
            <person name="Ritari J."/>
            <person name="Douillard F.P."/>
            <person name="Paul Ross R."/>
            <person name="Yang R."/>
            <person name="Briner A.E."/>
            <person name="Felis G.E."/>
            <person name="de Vos W.M."/>
            <person name="Barrangou R."/>
            <person name="Klaenhammer T.R."/>
            <person name="Caufield P.W."/>
            <person name="Cui Y."/>
            <person name="Zhang H."/>
            <person name="O'Toole P.W."/>
        </authorList>
    </citation>
    <scope>NUCLEOTIDE SEQUENCE [LARGE SCALE GENOMIC DNA]</scope>
    <source>
        <strain evidence="7 8">DSM 15833</strain>
    </source>
</reference>
<dbReference type="InterPro" id="IPR029154">
    <property type="entry name" value="HIBADH-like_NADP-bd"/>
</dbReference>
<dbReference type="Proteomes" id="UP000051048">
    <property type="component" value="Unassembled WGS sequence"/>
</dbReference>
<dbReference type="Gene3D" id="3.40.50.720">
    <property type="entry name" value="NAD(P)-binding Rossmann-like Domain"/>
    <property type="match status" value="1"/>
</dbReference>
<evidence type="ECO:0000256" key="2">
    <source>
        <dbReference type="ARBA" id="ARBA00023002"/>
    </source>
</evidence>
<evidence type="ECO:0000256" key="1">
    <source>
        <dbReference type="ARBA" id="ARBA00009080"/>
    </source>
</evidence>
<proteinExistence type="inferred from homology"/>
<name>A0A0R1TUL0_9LACO</name>
<dbReference type="PIRSF" id="PIRSF000103">
    <property type="entry name" value="HIBADH"/>
    <property type="match status" value="1"/>
</dbReference>
<dbReference type="InterPro" id="IPR036291">
    <property type="entry name" value="NAD(P)-bd_dom_sf"/>
</dbReference>
<dbReference type="EMBL" id="AZFH01000005">
    <property type="protein sequence ID" value="KRL84893.1"/>
    <property type="molecule type" value="Genomic_DNA"/>
</dbReference>
<dbReference type="PANTHER" id="PTHR43060:SF15">
    <property type="entry name" value="3-HYDROXYISOBUTYRATE DEHYDROGENASE-LIKE 1, MITOCHONDRIAL-RELATED"/>
    <property type="match status" value="1"/>
</dbReference>
<dbReference type="SUPFAM" id="SSF51735">
    <property type="entry name" value="NAD(P)-binding Rossmann-fold domains"/>
    <property type="match status" value="1"/>
</dbReference>
<dbReference type="PATRIC" id="fig|1423740.3.peg.2263"/>
<protein>
    <submittedName>
        <fullName evidence="7">3-hydroxyisobutyrate dehydrogenase</fullName>
    </submittedName>
</protein>
<gene>
    <name evidence="7" type="ORF">FC36_GL002088</name>
</gene>
<dbReference type="AlphaFoldDB" id="A0A0R1TUL0"/>
<evidence type="ECO:0000259" key="5">
    <source>
        <dbReference type="Pfam" id="PF03446"/>
    </source>
</evidence>
<dbReference type="STRING" id="1423740.FC36_GL002088"/>
<feature type="domain" description="3-hydroxyisobutyrate dehydrogenase-like NAD-binding" evidence="6">
    <location>
        <begin position="172"/>
        <end position="291"/>
    </location>
</feature>
<evidence type="ECO:0000313" key="7">
    <source>
        <dbReference type="EMBL" id="KRL84893.1"/>
    </source>
</evidence>